<reference evidence="4 6" key="2">
    <citation type="submission" date="2016-10" db="EMBL/GenBank/DDBJ databases">
        <authorList>
            <person name="Varghese N."/>
            <person name="Submissions S."/>
        </authorList>
    </citation>
    <scope>NUCLEOTIDE SEQUENCE [LARGE SCALE GENOMIC DNA]</scope>
    <source>
        <strain evidence="4 6">BS3111</strain>
    </source>
</reference>
<dbReference type="Gene3D" id="1.25.40.590">
    <property type="entry name" value="Type IV / VI secretion system, DotU"/>
    <property type="match status" value="1"/>
</dbReference>
<evidence type="ECO:0000256" key="1">
    <source>
        <dbReference type="SAM" id="Phobius"/>
    </source>
</evidence>
<proteinExistence type="predicted"/>
<evidence type="ECO:0000313" key="4">
    <source>
        <dbReference type="EMBL" id="SDS39048.1"/>
    </source>
</evidence>
<dbReference type="Proteomes" id="UP000052019">
    <property type="component" value="Unassembled WGS sequence"/>
</dbReference>
<feature type="transmembrane region" description="Helical" evidence="1">
    <location>
        <begin position="243"/>
        <end position="261"/>
    </location>
</feature>
<organism evidence="3 5">
    <name type="scientific">Pseudomonas trivialis</name>
    <dbReference type="NCBI Taxonomy" id="200450"/>
    <lineage>
        <taxon>Bacteria</taxon>
        <taxon>Pseudomonadati</taxon>
        <taxon>Pseudomonadota</taxon>
        <taxon>Gammaproteobacteria</taxon>
        <taxon>Pseudomonadales</taxon>
        <taxon>Pseudomonadaceae</taxon>
        <taxon>Pseudomonas</taxon>
    </lineage>
</organism>
<dbReference type="AlphaFoldDB" id="A0A0R2ZR34"/>
<dbReference type="NCBIfam" id="TIGR03349">
    <property type="entry name" value="IV_VI_DotU"/>
    <property type="match status" value="1"/>
</dbReference>
<evidence type="ECO:0000313" key="5">
    <source>
        <dbReference type="Proteomes" id="UP000052019"/>
    </source>
</evidence>
<dbReference type="PATRIC" id="fig|200450.4.peg.2721"/>
<feature type="domain" description="Type IV / VI secretion system DotU" evidence="2">
    <location>
        <begin position="61"/>
        <end position="263"/>
    </location>
</feature>
<dbReference type="OrthoDB" id="345640at2"/>
<dbReference type="NCBIfam" id="NF038228">
    <property type="entry name" value="IcmH_DotU_IVB"/>
    <property type="match status" value="1"/>
</dbReference>
<evidence type="ECO:0000313" key="3">
    <source>
        <dbReference type="EMBL" id="KRP62268.1"/>
    </source>
</evidence>
<dbReference type="InterPro" id="IPR017732">
    <property type="entry name" value="T4/T6SS_DotU"/>
</dbReference>
<dbReference type="EMBL" id="LT629760">
    <property type="protein sequence ID" value="SDS39048.1"/>
    <property type="molecule type" value="Genomic_DNA"/>
</dbReference>
<name>A0A0R2ZR34_9PSED</name>
<dbReference type="EMBL" id="JYLK01000002">
    <property type="protein sequence ID" value="KRP62268.1"/>
    <property type="molecule type" value="Genomic_DNA"/>
</dbReference>
<dbReference type="PANTHER" id="PTHR38033">
    <property type="entry name" value="MEMBRANE PROTEIN-RELATED"/>
    <property type="match status" value="1"/>
</dbReference>
<dbReference type="Proteomes" id="UP000183126">
    <property type="component" value="Chromosome I"/>
</dbReference>
<keyword evidence="1" id="KW-0472">Membrane</keyword>
<dbReference type="PANTHER" id="PTHR38033:SF1">
    <property type="entry name" value="DOTU FAMILY TYPE IV_VI SECRETION SYSTEM PROTEIN"/>
    <property type="match status" value="1"/>
</dbReference>
<keyword evidence="1" id="KW-0812">Transmembrane</keyword>
<evidence type="ECO:0000259" key="2">
    <source>
        <dbReference type="Pfam" id="PF09850"/>
    </source>
</evidence>
<evidence type="ECO:0000313" key="6">
    <source>
        <dbReference type="Proteomes" id="UP000183126"/>
    </source>
</evidence>
<accession>A0A0R2ZR34</accession>
<dbReference type="Pfam" id="PF09850">
    <property type="entry name" value="DotU"/>
    <property type="match status" value="1"/>
</dbReference>
<dbReference type="InterPro" id="IPR038522">
    <property type="entry name" value="T4/T6SS_DotU_sf"/>
</dbReference>
<keyword evidence="6" id="KW-1185">Reference proteome</keyword>
<keyword evidence="1" id="KW-1133">Transmembrane helix</keyword>
<dbReference type="RefSeq" id="WP_057006793.1">
    <property type="nucleotide sequence ID" value="NZ_JYLK01000002.1"/>
</dbReference>
<gene>
    <name evidence="4" type="ORF">SAMN04490205_2364</name>
    <name evidence="3" type="ORF">TU79_03810</name>
</gene>
<protein>
    <submittedName>
        <fullName evidence="3">Outer membrane protein</fullName>
    </submittedName>
    <submittedName>
        <fullName evidence="4">Type VI secretion system protein ImpK</fullName>
    </submittedName>
</protein>
<sequence length="282" mass="31568">MRASTPSKNVPTEGESSLLFNYLPQDTGSEAADLSVEQTKPKPPALLADPEFDMRGVAWNPLCDAATPLIGLVIRLRRLDPHDDVPALYQSVSNQITTIMEEVSQLDYDAGMLKAYSYSLCLLVDEVVMRTTWGRLSTWSARSLLSQFHGETQGGEKFFTVMNNMIPEAARYQHVLEFMYQCLVSGLKGKYGAHPKGDDEIQKIIDQLHGLLRPLRGETPTRLTNPLANVAPRNDRLKRAWPLWTPWALAAVVLTAAYTIYTIRLNAITQEVLVSLERILNL</sequence>
<reference evidence="3 5" key="1">
    <citation type="submission" date="2015-02" db="EMBL/GenBank/DDBJ databases">
        <title>Two Pseudomonas sp. nov. isolated from raw milk.</title>
        <authorList>
            <person name="Wenning M."/>
            <person name="von Neubeck M."/>
            <person name="Huptas C."/>
            <person name="Scherer S."/>
        </authorList>
    </citation>
    <scope>NUCLEOTIDE SEQUENCE [LARGE SCALE GENOMIC DNA]</scope>
    <source>
        <strain evidence="3 5">DSM 14937</strain>
    </source>
</reference>